<dbReference type="STRING" id="1453498.LG45_07775"/>
<evidence type="ECO:0000259" key="2">
    <source>
        <dbReference type="Pfam" id="PF02129"/>
    </source>
</evidence>
<dbReference type="GO" id="GO:0004252">
    <property type="term" value="F:serine-type endopeptidase activity"/>
    <property type="evidence" value="ECO:0007669"/>
    <property type="project" value="InterPro"/>
</dbReference>
<dbReference type="PANTHER" id="PTHR43265:SF1">
    <property type="entry name" value="ESTERASE ESTD"/>
    <property type="match status" value="1"/>
</dbReference>
<dbReference type="OrthoDB" id="9809549at2"/>
<dbReference type="InterPro" id="IPR029058">
    <property type="entry name" value="AB_hydrolase_fold"/>
</dbReference>
<dbReference type="InterPro" id="IPR000383">
    <property type="entry name" value="Xaa-Pro-like_dom"/>
</dbReference>
<evidence type="ECO:0000256" key="1">
    <source>
        <dbReference type="ARBA" id="ARBA00022801"/>
    </source>
</evidence>
<dbReference type="GO" id="GO:0052689">
    <property type="term" value="F:carboxylic ester hydrolase activity"/>
    <property type="evidence" value="ECO:0007669"/>
    <property type="project" value="TreeGrafter"/>
</dbReference>
<name>A0A095SV02_9FLAO</name>
<reference evidence="3 4" key="1">
    <citation type="submission" date="2014-09" db="EMBL/GenBank/DDBJ databases">
        <title>Whole Genome Shotgun of Flavobacterium aquatile LMG 4008.</title>
        <authorList>
            <person name="Gale A.N."/>
            <person name="Pipes S.E."/>
            <person name="Newman J.D."/>
        </authorList>
    </citation>
    <scope>NUCLEOTIDE SEQUENCE [LARGE SCALE GENOMIC DNA]</scope>
    <source>
        <strain evidence="3 4">LMG 4008</strain>
    </source>
</reference>
<protein>
    <recommendedName>
        <fullName evidence="2">Xaa-Pro dipeptidyl-peptidase-like domain-containing protein</fullName>
    </recommendedName>
</protein>
<dbReference type="Gene3D" id="3.40.50.1820">
    <property type="entry name" value="alpha/beta hydrolase"/>
    <property type="match status" value="1"/>
</dbReference>
<evidence type="ECO:0000313" key="4">
    <source>
        <dbReference type="Proteomes" id="UP000029554"/>
    </source>
</evidence>
<dbReference type="PANTHER" id="PTHR43265">
    <property type="entry name" value="ESTERASE ESTD"/>
    <property type="match status" value="1"/>
</dbReference>
<organism evidence="3 4">
    <name type="scientific">Flavobacterium aquatile LMG 4008 = ATCC 11947</name>
    <dbReference type="NCBI Taxonomy" id="1453498"/>
    <lineage>
        <taxon>Bacteria</taxon>
        <taxon>Pseudomonadati</taxon>
        <taxon>Bacteroidota</taxon>
        <taxon>Flavobacteriia</taxon>
        <taxon>Flavobacteriales</taxon>
        <taxon>Flavobacteriaceae</taxon>
        <taxon>Flavobacterium</taxon>
    </lineage>
</organism>
<dbReference type="SUPFAM" id="SSF53474">
    <property type="entry name" value="alpha/beta-Hydrolases"/>
    <property type="match status" value="1"/>
</dbReference>
<keyword evidence="4" id="KW-1185">Reference proteome</keyword>
<accession>A0A095SV02</accession>
<dbReference type="eggNOG" id="COG1073">
    <property type="taxonomic scope" value="Bacteria"/>
</dbReference>
<keyword evidence="1" id="KW-0378">Hydrolase</keyword>
<feature type="domain" description="Xaa-Pro dipeptidyl-peptidase-like" evidence="2">
    <location>
        <begin position="145"/>
        <end position="404"/>
    </location>
</feature>
<dbReference type="EMBL" id="JRHH01000003">
    <property type="protein sequence ID" value="KGD68184.1"/>
    <property type="molecule type" value="Genomic_DNA"/>
</dbReference>
<dbReference type="InterPro" id="IPR002471">
    <property type="entry name" value="Pept_S9_AS"/>
</dbReference>
<dbReference type="RefSeq" id="WP_035125835.1">
    <property type="nucleotide sequence ID" value="NZ_JRHH01000003.1"/>
</dbReference>
<evidence type="ECO:0000313" key="3">
    <source>
        <dbReference type="EMBL" id="KGD68184.1"/>
    </source>
</evidence>
<dbReference type="PROSITE" id="PS00708">
    <property type="entry name" value="PRO_ENDOPEP_SER"/>
    <property type="match status" value="1"/>
</dbReference>
<proteinExistence type="predicted"/>
<sequence>MRKIAITIVTFFLSVTTFGQDITGKWYGLLKVPGTQLPIEINVTKTDTGYKSTMDSPDQKAFDIPIATTSFENTTFKFAIPAGRIEYEGTFENNKIKGVFKQAGQAFPMELTREKIKKTALVRPQEPIKPYPYYSEEVTFENKKDGVTLAGTLTLPNKEGNFPVVVLISGSGPQNRDEELLGHKPFLVIADYLTRNGIGVLRYDDRGTAASKGNYNASTTLDFSYDTEAAVNYLLGRKEINTKNIGLIGHSEGGVVAPMVASRNKNISYIVLLAGTGLRGDKLLLLQQELIARVQGATEENINEAKIFNEKIFDLIIRSTDDSKLNTDLTILFEEAISKTPDVKYPEGMTKEQYIKFQISEYTTIWTKYFIKLDPSIALEKVKCPVLALNGSKDLQVPAKENLEAIKNALAKSKNKKVTTKELPNLNHLFQECTTGAPSEYDKIEQTFSPTALNEIVNWIKIQVK</sequence>
<dbReference type="GO" id="GO:0006508">
    <property type="term" value="P:proteolysis"/>
    <property type="evidence" value="ECO:0007669"/>
    <property type="project" value="InterPro"/>
</dbReference>
<comment type="caution">
    <text evidence="3">The sequence shown here is derived from an EMBL/GenBank/DDBJ whole genome shotgun (WGS) entry which is preliminary data.</text>
</comment>
<gene>
    <name evidence="3" type="ORF">LG45_07775</name>
</gene>
<dbReference type="AlphaFoldDB" id="A0A095SV02"/>
<dbReference type="Pfam" id="PF02129">
    <property type="entry name" value="Peptidase_S15"/>
    <property type="match status" value="1"/>
</dbReference>
<dbReference type="Proteomes" id="UP000029554">
    <property type="component" value="Unassembled WGS sequence"/>
</dbReference>
<dbReference type="InterPro" id="IPR053145">
    <property type="entry name" value="AB_hydrolase_Est10"/>
</dbReference>